<dbReference type="Proteomes" id="UP001642484">
    <property type="component" value="Unassembled WGS sequence"/>
</dbReference>
<reference evidence="3 4" key="1">
    <citation type="submission" date="2024-02" db="EMBL/GenBank/DDBJ databases">
        <authorList>
            <person name="Chen Y."/>
            <person name="Shah S."/>
            <person name="Dougan E. K."/>
            <person name="Thang M."/>
            <person name="Chan C."/>
        </authorList>
    </citation>
    <scope>NUCLEOTIDE SEQUENCE [LARGE SCALE GENOMIC DNA]</scope>
</reference>
<proteinExistence type="predicted"/>
<name>A0ABP0H9P9_9DINO</name>
<dbReference type="InterPro" id="IPR027417">
    <property type="entry name" value="P-loop_NTPase"/>
</dbReference>
<dbReference type="Pfam" id="PF00063">
    <property type="entry name" value="Myosin_head"/>
    <property type="match status" value="1"/>
</dbReference>
<accession>A0ABP0H9P9</accession>
<dbReference type="InterPro" id="IPR001609">
    <property type="entry name" value="Myosin_head_motor_dom-like"/>
</dbReference>
<dbReference type="EMBL" id="CAXAMN010000114">
    <property type="protein sequence ID" value="CAK8986423.1"/>
    <property type="molecule type" value="Genomic_DNA"/>
</dbReference>
<protein>
    <recommendedName>
        <fullName evidence="2">Myosin motor domain-containing protein</fullName>
    </recommendedName>
</protein>
<evidence type="ECO:0000256" key="1">
    <source>
        <dbReference type="SAM" id="MobiDB-lite"/>
    </source>
</evidence>
<dbReference type="SUPFAM" id="SSF52540">
    <property type="entry name" value="P-loop containing nucleoside triphosphate hydrolases"/>
    <property type="match status" value="1"/>
</dbReference>
<feature type="region of interest" description="Disordered" evidence="1">
    <location>
        <begin position="72"/>
        <end position="100"/>
    </location>
</feature>
<evidence type="ECO:0000313" key="3">
    <source>
        <dbReference type="EMBL" id="CAK8986423.1"/>
    </source>
</evidence>
<feature type="domain" description="Myosin motor" evidence="2">
    <location>
        <begin position="22"/>
        <end position="105"/>
    </location>
</feature>
<sequence>MAIAWRYEQCCFLLWCQVIYKASRFGNTDFAVAHYAGEVVYSAETFLMKNTDKLSKELCRVELMRRLFTDPRFAPPEAAPRTKVATNRRQSRPEERQRQNITVSRLDEKVFVSARNGMKGYEVRFRHQFGR</sequence>
<evidence type="ECO:0000313" key="4">
    <source>
        <dbReference type="Proteomes" id="UP001642484"/>
    </source>
</evidence>
<gene>
    <name evidence="3" type="ORF">CCMP2556_LOCUS503</name>
</gene>
<keyword evidence="4" id="KW-1185">Reference proteome</keyword>
<dbReference type="Gene3D" id="1.20.58.530">
    <property type="match status" value="1"/>
</dbReference>
<evidence type="ECO:0000259" key="2">
    <source>
        <dbReference type="Pfam" id="PF00063"/>
    </source>
</evidence>
<organism evidence="3 4">
    <name type="scientific">Durusdinium trenchii</name>
    <dbReference type="NCBI Taxonomy" id="1381693"/>
    <lineage>
        <taxon>Eukaryota</taxon>
        <taxon>Sar</taxon>
        <taxon>Alveolata</taxon>
        <taxon>Dinophyceae</taxon>
        <taxon>Suessiales</taxon>
        <taxon>Symbiodiniaceae</taxon>
        <taxon>Durusdinium</taxon>
    </lineage>
</organism>
<comment type="caution">
    <text evidence="3">The sequence shown here is derived from an EMBL/GenBank/DDBJ whole genome shotgun (WGS) entry which is preliminary data.</text>
</comment>